<reference evidence="2" key="2">
    <citation type="submission" date="2022-01" db="EMBL/GenBank/DDBJ databases">
        <authorList>
            <person name="Yamashiro T."/>
            <person name="Shiraishi A."/>
            <person name="Satake H."/>
            <person name="Nakayama K."/>
        </authorList>
    </citation>
    <scope>NUCLEOTIDE SEQUENCE</scope>
</reference>
<evidence type="ECO:0000313" key="2">
    <source>
        <dbReference type="EMBL" id="GJS92329.1"/>
    </source>
</evidence>
<evidence type="ECO:0008006" key="4">
    <source>
        <dbReference type="Google" id="ProtNLM"/>
    </source>
</evidence>
<organism evidence="2 3">
    <name type="scientific">Tanacetum coccineum</name>
    <dbReference type="NCBI Taxonomy" id="301880"/>
    <lineage>
        <taxon>Eukaryota</taxon>
        <taxon>Viridiplantae</taxon>
        <taxon>Streptophyta</taxon>
        <taxon>Embryophyta</taxon>
        <taxon>Tracheophyta</taxon>
        <taxon>Spermatophyta</taxon>
        <taxon>Magnoliopsida</taxon>
        <taxon>eudicotyledons</taxon>
        <taxon>Gunneridae</taxon>
        <taxon>Pentapetalae</taxon>
        <taxon>asterids</taxon>
        <taxon>campanulids</taxon>
        <taxon>Asterales</taxon>
        <taxon>Asteraceae</taxon>
        <taxon>Asteroideae</taxon>
        <taxon>Anthemideae</taxon>
        <taxon>Anthemidinae</taxon>
        <taxon>Tanacetum</taxon>
    </lineage>
</organism>
<accession>A0ABQ4ZPZ9</accession>
<sequence length="108" mass="12202">MVTFRGDDNAPWFADFANYYAGNFVIKGMSFSAEEEFFKRSNTILGRPYLFKICAASSDRRVLVGKVVPLGRTNRLTHGQDISKESQKRQTKHGMEKSKSSQSLKSTT</sequence>
<name>A0ABQ4ZPZ9_9ASTR</name>
<protein>
    <recommendedName>
        <fullName evidence="4">Reverse transcriptase domain-containing protein</fullName>
    </recommendedName>
</protein>
<feature type="region of interest" description="Disordered" evidence="1">
    <location>
        <begin position="75"/>
        <end position="108"/>
    </location>
</feature>
<evidence type="ECO:0000256" key="1">
    <source>
        <dbReference type="SAM" id="MobiDB-lite"/>
    </source>
</evidence>
<keyword evidence="3" id="KW-1185">Reference proteome</keyword>
<feature type="compositionally biased region" description="Basic and acidic residues" evidence="1">
    <location>
        <begin position="81"/>
        <end position="99"/>
    </location>
</feature>
<gene>
    <name evidence="2" type="ORF">Tco_0774965</name>
</gene>
<reference evidence="2" key="1">
    <citation type="journal article" date="2022" name="Int. J. Mol. Sci.">
        <title>Draft Genome of Tanacetum Coccineum: Genomic Comparison of Closely Related Tanacetum-Family Plants.</title>
        <authorList>
            <person name="Yamashiro T."/>
            <person name="Shiraishi A."/>
            <person name="Nakayama K."/>
            <person name="Satake H."/>
        </authorList>
    </citation>
    <scope>NUCLEOTIDE SEQUENCE</scope>
</reference>
<proteinExistence type="predicted"/>
<dbReference type="Proteomes" id="UP001151760">
    <property type="component" value="Unassembled WGS sequence"/>
</dbReference>
<dbReference type="EMBL" id="BQNB010011574">
    <property type="protein sequence ID" value="GJS92329.1"/>
    <property type="molecule type" value="Genomic_DNA"/>
</dbReference>
<comment type="caution">
    <text evidence="2">The sequence shown here is derived from an EMBL/GenBank/DDBJ whole genome shotgun (WGS) entry which is preliminary data.</text>
</comment>
<evidence type="ECO:0000313" key="3">
    <source>
        <dbReference type="Proteomes" id="UP001151760"/>
    </source>
</evidence>